<reference evidence="3" key="1">
    <citation type="submission" date="2016-06" db="UniProtKB">
        <authorList>
            <consortium name="WormBaseParasite"/>
        </authorList>
    </citation>
    <scope>IDENTIFICATION</scope>
</reference>
<gene>
    <name evidence="1" type="ORF">ECPE_LOCUS14336</name>
</gene>
<dbReference type="WBParaSite" id="ECPE_0001437601-mRNA-1">
    <property type="protein sequence ID" value="ECPE_0001437601-mRNA-1"/>
    <property type="gene ID" value="ECPE_0001437601"/>
</dbReference>
<dbReference type="AlphaFoldDB" id="A0A183B551"/>
<evidence type="ECO:0000313" key="2">
    <source>
        <dbReference type="Proteomes" id="UP000272942"/>
    </source>
</evidence>
<accession>A0A183B551</accession>
<organism evidence="3">
    <name type="scientific">Echinostoma caproni</name>
    <dbReference type="NCBI Taxonomy" id="27848"/>
    <lineage>
        <taxon>Eukaryota</taxon>
        <taxon>Metazoa</taxon>
        <taxon>Spiralia</taxon>
        <taxon>Lophotrochozoa</taxon>
        <taxon>Platyhelminthes</taxon>
        <taxon>Trematoda</taxon>
        <taxon>Digenea</taxon>
        <taxon>Plagiorchiida</taxon>
        <taxon>Echinostomata</taxon>
        <taxon>Echinostomatoidea</taxon>
        <taxon>Echinostomatidae</taxon>
        <taxon>Echinostoma</taxon>
    </lineage>
</organism>
<evidence type="ECO:0000313" key="3">
    <source>
        <dbReference type="WBParaSite" id="ECPE_0001437601-mRNA-1"/>
    </source>
</evidence>
<dbReference type="EMBL" id="UZAN01057308">
    <property type="protein sequence ID" value="VDP91608.1"/>
    <property type="molecule type" value="Genomic_DNA"/>
</dbReference>
<protein>
    <submittedName>
        <fullName evidence="3">Reverse transcriptase domain-containing protein</fullName>
    </submittedName>
</protein>
<reference evidence="1 2" key="2">
    <citation type="submission" date="2018-11" db="EMBL/GenBank/DDBJ databases">
        <authorList>
            <consortium name="Pathogen Informatics"/>
        </authorList>
    </citation>
    <scope>NUCLEOTIDE SEQUENCE [LARGE SCALE GENOMIC DNA]</scope>
    <source>
        <strain evidence="1 2">Egypt</strain>
    </source>
</reference>
<evidence type="ECO:0000313" key="1">
    <source>
        <dbReference type="EMBL" id="VDP91608.1"/>
    </source>
</evidence>
<proteinExistence type="predicted"/>
<dbReference type="Proteomes" id="UP000272942">
    <property type="component" value="Unassembled WGS sequence"/>
</dbReference>
<sequence>MWTTLRKLCSSRIGSCPNVEVLNRQFASVPASSSLPPPFPTHDAINPVSPEEVLQVWRRIKANKAHGPDGLAPHLLKACADQLATPIAEFFSTFCHLERSPIVGGQSDQTNPKERIVKVPSYCLHIYVAEGF</sequence>
<name>A0A183B551_9TREM</name>
<keyword evidence="2" id="KW-1185">Reference proteome</keyword>